<evidence type="ECO:0000259" key="1">
    <source>
        <dbReference type="Pfam" id="PF14534"/>
    </source>
</evidence>
<organism evidence="2 3">
    <name type="scientific">Streptomyces lasiicapitis</name>
    <dbReference type="NCBI Taxonomy" id="1923961"/>
    <lineage>
        <taxon>Bacteria</taxon>
        <taxon>Bacillati</taxon>
        <taxon>Actinomycetota</taxon>
        <taxon>Actinomycetes</taxon>
        <taxon>Kitasatosporales</taxon>
        <taxon>Streptomycetaceae</taxon>
        <taxon>Streptomyces</taxon>
    </lineage>
</organism>
<dbReference type="Gene3D" id="3.10.450.50">
    <property type="match status" value="1"/>
</dbReference>
<sequence length="130" mass="14537">MRDTSGRSAAVEAAIENELRLLDPEVRASPEVFDTFLHPEFTEFGASGARWDRESIVKVLAARPDPGGRATTTSRMRGVQLADDVVQLTFDTDTNGRMVHRSSLWRRTPEGWLLWFHQGTPFTPERAPAG</sequence>
<accession>A0ABQ2LL63</accession>
<dbReference type="Proteomes" id="UP000656881">
    <property type="component" value="Unassembled WGS sequence"/>
</dbReference>
<dbReference type="EMBL" id="BMNG01000003">
    <property type="protein sequence ID" value="GGO39311.1"/>
    <property type="molecule type" value="Genomic_DNA"/>
</dbReference>
<feature type="domain" description="DUF4440" evidence="1">
    <location>
        <begin position="17"/>
        <end position="114"/>
    </location>
</feature>
<comment type="caution">
    <text evidence="2">The sequence shown here is derived from an EMBL/GenBank/DDBJ whole genome shotgun (WGS) entry which is preliminary data.</text>
</comment>
<reference evidence="3" key="1">
    <citation type="journal article" date="2019" name="Int. J. Syst. Evol. Microbiol.">
        <title>The Global Catalogue of Microorganisms (GCM) 10K type strain sequencing project: providing services to taxonomists for standard genome sequencing and annotation.</title>
        <authorList>
            <consortium name="The Broad Institute Genomics Platform"/>
            <consortium name="The Broad Institute Genome Sequencing Center for Infectious Disease"/>
            <person name="Wu L."/>
            <person name="Ma J."/>
        </authorList>
    </citation>
    <scope>NUCLEOTIDE SEQUENCE [LARGE SCALE GENOMIC DNA]</scope>
    <source>
        <strain evidence="3">CGMCC 4.7349</strain>
    </source>
</reference>
<gene>
    <name evidence="2" type="ORF">GCM10012286_15660</name>
</gene>
<keyword evidence="3" id="KW-1185">Reference proteome</keyword>
<evidence type="ECO:0000313" key="3">
    <source>
        <dbReference type="Proteomes" id="UP000656881"/>
    </source>
</evidence>
<dbReference type="RefSeq" id="WP_164319241.1">
    <property type="nucleotide sequence ID" value="NZ_BMNG01000003.1"/>
</dbReference>
<protein>
    <submittedName>
        <fullName evidence="2">DUF4440 domain-containing protein</fullName>
    </submittedName>
</protein>
<proteinExistence type="predicted"/>
<evidence type="ECO:0000313" key="2">
    <source>
        <dbReference type="EMBL" id="GGO39311.1"/>
    </source>
</evidence>
<dbReference type="SUPFAM" id="SSF54427">
    <property type="entry name" value="NTF2-like"/>
    <property type="match status" value="1"/>
</dbReference>
<dbReference type="Pfam" id="PF14534">
    <property type="entry name" value="DUF4440"/>
    <property type="match status" value="1"/>
</dbReference>
<name>A0ABQ2LL63_9ACTN</name>
<dbReference type="InterPro" id="IPR027843">
    <property type="entry name" value="DUF4440"/>
</dbReference>
<dbReference type="InterPro" id="IPR032710">
    <property type="entry name" value="NTF2-like_dom_sf"/>
</dbReference>